<dbReference type="AlphaFoldDB" id="A0A9W6P7E3"/>
<accession>A0A9W6P7E3</accession>
<dbReference type="PROSITE" id="PS51257">
    <property type="entry name" value="PROKAR_LIPOPROTEIN"/>
    <property type="match status" value="1"/>
</dbReference>
<evidence type="ECO:0000256" key="1">
    <source>
        <dbReference type="SAM" id="MobiDB-lite"/>
    </source>
</evidence>
<evidence type="ECO:0000313" key="3">
    <source>
        <dbReference type="EMBL" id="GLU48854.1"/>
    </source>
</evidence>
<evidence type="ECO:0008006" key="5">
    <source>
        <dbReference type="Google" id="ProtNLM"/>
    </source>
</evidence>
<dbReference type="EMBL" id="BSQG01000005">
    <property type="protein sequence ID" value="GLU48854.1"/>
    <property type="molecule type" value="Genomic_DNA"/>
</dbReference>
<name>A0A9W6P7E3_9ACTN</name>
<organism evidence="3 4">
    <name type="scientific">Nocardiopsis ansamitocini</name>
    <dbReference type="NCBI Taxonomy" id="1670832"/>
    <lineage>
        <taxon>Bacteria</taxon>
        <taxon>Bacillati</taxon>
        <taxon>Actinomycetota</taxon>
        <taxon>Actinomycetes</taxon>
        <taxon>Streptosporangiales</taxon>
        <taxon>Nocardiopsidaceae</taxon>
        <taxon>Nocardiopsis</taxon>
    </lineage>
</organism>
<sequence>MRVIPPSLTLCALVLLVGCAAADEPDTSSAAPDAAGQSPEASTWPLPETCAGLVEAAPALDGAVTDMELSEEWFNDPAEFEMPADAEAAAGQAHDRFPGLHCGWMGATGGYMLDVYPHDPVFSELRLAGSAQTEVAGLGEEAVYRADAGSLTSRTEEILVFSTALGEQATQEDQVAVHEEVIAQAD</sequence>
<evidence type="ECO:0000313" key="4">
    <source>
        <dbReference type="Proteomes" id="UP001165092"/>
    </source>
</evidence>
<keyword evidence="2" id="KW-0732">Signal</keyword>
<feature type="chain" id="PRO_5040803125" description="DUF3558 domain-containing protein" evidence="2">
    <location>
        <begin position="23"/>
        <end position="186"/>
    </location>
</feature>
<proteinExistence type="predicted"/>
<protein>
    <recommendedName>
        <fullName evidence="5">DUF3558 domain-containing protein</fullName>
    </recommendedName>
</protein>
<reference evidence="3" key="1">
    <citation type="submission" date="2023-02" db="EMBL/GenBank/DDBJ databases">
        <title>Nocardiopsis ansamitocini NBRC 112285.</title>
        <authorList>
            <person name="Ichikawa N."/>
            <person name="Sato H."/>
            <person name="Tonouchi N."/>
        </authorList>
    </citation>
    <scope>NUCLEOTIDE SEQUENCE</scope>
    <source>
        <strain evidence="3">NBRC 112285</strain>
    </source>
</reference>
<feature type="region of interest" description="Disordered" evidence="1">
    <location>
        <begin position="26"/>
        <end position="45"/>
    </location>
</feature>
<feature type="signal peptide" evidence="2">
    <location>
        <begin position="1"/>
        <end position="22"/>
    </location>
</feature>
<dbReference type="RefSeq" id="WP_285760323.1">
    <property type="nucleotide sequence ID" value="NZ_BSQG01000005.1"/>
</dbReference>
<comment type="caution">
    <text evidence="3">The sequence shown here is derived from an EMBL/GenBank/DDBJ whole genome shotgun (WGS) entry which is preliminary data.</text>
</comment>
<keyword evidence="4" id="KW-1185">Reference proteome</keyword>
<evidence type="ECO:0000256" key="2">
    <source>
        <dbReference type="SAM" id="SignalP"/>
    </source>
</evidence>
<dbReference type="Proteomes" id="UP001165092">
    <property type="component" value="Unassembled WGS sequence"/>
</dbReference>
<gene>
    <name evidence="3" type="ORF">Nans01_32050</name>
</gene>